<feature type="compositionally biased region" description="Polar residues" evidence="1">
    <location>
        <begin position="1283"/>
        <end position="1306"/>
    </location>
</feature>
<feature type="region of interest" description="Disordered" evidence="1">
    <location>
        <begin position="882"/>
        <end position="908"/>
    </location>
</feature>
<sequence>MSAVAPPLPQQQPFSTHGHAKHASIHGPPLGTITEVTSVTSSIDSPEELFASVDDFGLPTTGMYAQNGIWDDDSDGDAEGAGSSVSGRESGSLGAAAAAGLGVALGAGITNAATNGPKEGRTWRQRLSSTSSASGDRRSLRASKSVTGRSRSNTLTNASEQATPWPWGRKAGGPASGGAAPPTASVGALGAATSIGASPVGIPAILRPAHATHTRSSSQVSDTAFTPSPPAPTAPALSSTATLPLPPSVPSEAGSAAPSPFVSPDISSSTTWSPAPVPSFPIEALGPPSPTFTPSRPAPSPNPGAGLRAMSPGPASRGPTPMPFPGSPAAAPAPELKPMKSRTRLRSKAGNKDQKSDLPSPADLRAPLAPVPNGATPAGYPSPLAAGFMGKGLPAVPTATATTALPSMRTAAAADKKEKSAWKRGVERLWRSKSASALRDSARRSENDTPPVPALPKEHVGLSGATQHVPLSGPLAYLGSPSPNPISPPLPTAPLPTTTSSALGIPYDYPSRPNSAIPHDDPIRQQLDVRFPSFTARSAPRPSTFAEETYADDPFASAVDYAMQMPGRPSSRGGGGRSPLPPDFSPPPIPETYLPDGPRGSPSLTNLKASIIPRLRKSRSMAMANRPNSLVGLFGHNDRRKTPTSPGAMSPGLAIPTTYAIDEMVLAGSASSDVLEPPHPLFYDTFELASSGDDSSDKDGDKEEEQAAYVQDEPPVALPPWHAASEVAVGTTRRTSFLAGDLSLDTVEHLHTGLPSPPIAEVSMPMSAPPRDIRQAPELSIETEAPASSTCGHSAELVTPGPMSAPPHVTQYAEFESPMLQQKHTRSSSLMQTPVGPVDSPSFQDLYQQLGMWPVESAAATDEDVATLANRSVESAVPPGDDFGRLVIANPDPLSSPTRSSASTHPSDTTRWSAVVNAFLNIDDPVSASATSLDYTYHSGLDYADAVSVADLNSVLEGLDFGSTTSAGRARGSLGSQHSVAVAVAPTDATSHSTSDSPHTTRTMSGRAQVAPEAPNSGHFTSWRDVPRRREGSQGSSRDSSRERPRRLAPTDGGAWLEVDSESSDDGEEELDDMPLSRLHPAAGAAQQQRLAEAVRRREARRAERERDLRSTKRDVVAREQRTPTSRQASIRDPHSTAQRRDWNGEGAVPADMLAGRLERVAVSSKSSNQPSSSSSSSQQQRIPTTAPLDLSRARSAAGQAVRPPRPNRPARPDDLSSSAPMSRIPTAGASTSHSNHTSSSSQLQQQQSSRPSSRNQQQRAVSDSRDLRERPDSDHPSRAPSAASTNTFVSAMSSHSPATSVSAGTGSIRRPRAVSNPREREREQPSLPVPDVPALPSPSVAAPRRGQPVRVIVVSAEGEGKLLPFEVHHDTTARDVLARAREQRDIADIVTGPTTGWVVFEQYAELGLERQLREYEHMAQVMRGWDPRAKANCFVVRESHMASATWAKSIPDAAPFVGGWVQLETKRGKWSKRWLEARGGQIFLSKNEKGKDEMQINALFSDTYVPVRGYASAPRQYVIALKRLEAAATFENASEHIVYLCAEDTTGWKLATACYASRSFSMAATNDTIKRAAAAAHRPPPPSGSSRAPSRAPSMARPHAHAHSHTSGHAPASHSHATQATPHTTLLSFAPSETPTSPTTRANGQGPLVNLKGSSPFTGRGLLGRK</sequence>
<dbReference type="PANTHER" id="PTHR38700:SF1">
    <property type="entry name" value="PH DOMAIN-CONTAINING PROTEIN"/>
    <property type="match status" value="1"/>
</dbReference>
<feature type="compositionally biased region" description="Low complexity" evidence="1">
    <location>
        <begin position="177"/>
        <end position="186"/>
    </location>
</feature>
<reference evidence="3 4" key="1">
    <citation type="submission" date="2018-11" db="EMBL/GenBank/DDBJ databases">
        <title>Genome sequence of Apiotrichum porosum DSM 27194.</title>
        <authorList>
            <person name="Aliyu H."/>
            <person name="Gorte O."/>
            <person name="Ochsenreither K."/>
        </authorList>
    </citation>
    <scope>NUCLEOTIDE SEQUENCE [LARGE SCALE GENOMIC DNA]</scope>
    <source>
        <strain evidence="3 4">DSM 27194</strain>
    </source>
</reference>
<organism evidence="3 4">
    <name type="scientific">Apiotrichum porosum</name>
    <dbReference type="NCBI Taxonomy" id="105984"/>
    <lineage>
        <taxon>Eukaryota</taxon>
        <taxon>Fungi</taxon>
        <taxon>Dikarya</taxon>
        <taxon>Basidiomycota</taxon>
        <taxon>Agaricomycotina</taxon>
        <taxon>Tremellomycetes</taxon>
        <taxon>Trichosporonales</taxon>
        <taxon>Trichosporonaceae</taxon>
        <taxon>Apiotrichum</taxon>
    </lineage>
</organism>
<feature type="region of interest" description="Disordered" evidence="1">
    <location>
        <begin position="629"/>
        <end position="651"/>
    </location>
</feature>
<feature type="region of interest" description="Disordered" evidence="1">
    <location>
        <begin position="112"/>
        <end position="186"/>
    </location>
</feature>
<dbReference type="Proteomes" id="UP000279236">
    <property type="component" value="Unassembled WGS sequence"/>
</dbReference>
<feature type="compositionally biased region" description="Basic and acidic residues" evidence="1">
    <location>
        <begin position="1263"/>
        <end position="1278"/>
    </location>
</feature>
<dbReference type="Gene3D" id="2.30.29.30">
    <property type="entry name" value="Pleckstrin-homology domain (PH domain)/Phosphotyrosine-binding domain (PTB)"/>
    <property type="match status" value="1"/>
</dbReference>
<feature type="compositionally biased region" description="Low complexity" evidence="1">
    <location>
        <begin position="1164"/>
        <end position="1181"/>
    </location>
</feature>
<accession>A0A427YAQ8</accession>
<feature type="region of interest" description="Disordered" evidence="1">
    <location>
        <begin position="685"/>
        <end position="712"/>
    </location>
</feature>
<feature type="compositionally biased region" description="Low complexity" evidence="1">
    <location>
        <begin position="234"/>
        <end position="243"/>
    </location>
</feature>
<dbReference type="Gene3D" id="3.10.20.90">
    <property type="entry name" value="Phosphatidylinositol 3-kinase Catalytic Subunit, Chain A, domain 1"/>
    <property type="match status" value="1"/>
</dbReference>
<proteinExistence type="predicted"/>
<evidence type="ECO:0000313" key="3">
    <source>
        <dbReference type="EMBL" id="RSH88241.1"/>
    </source>
</evidence>
<dbReference type="RefSeq" id="XP_028480449.1">
    <property type="nucleotide sequence ID" value="XM_028616592.1"/>
</dbReference>
<feature type="compositionally biased region" description="Low complexity" evidence="1">
    <location>
        <begin position="1608"/>
        <end position="1619"/>
    </location>
</feature>
<dbReference type="STRING" id="105984.A0A427YAQ8"/>
<feature type="compositionally biased region" description="Pro residues" evidence="1">
    <location>
        <begin position="1328"/>
        <end position="1337"/>
    </location>
</feature>
<dbReference type="PANTHER" id="PTHR38700">
    <property type="entry name" value="YALI0E22418P"/>
    <property type="match status" value="1"/>
</dbReference>
<feature type="compositionally biased region" description="Polar residues" evidence="1">
    <location>
        <begin position="142"/>
        <end position="162"/>
    </location>
</feature>
<comment type="caution">
    <text evidence="3">The sequence shown here is derived from an EMBL/GenBank/DDBJ whole genome shotgun (WGS) entry which is preliminary data.</text>
</comment>
<evidence type="ECO:0000313" key="4">
    <source>
        <dbReference type="Proteomes" id="UP000279236"/>
    </source>
</evidence>
<feature type="region of interest" description="Disordered" evidence="1">
    <location>
        <begin position="1"/>
        <end position="32"/>
    </location>
</feature>
<feature type="region of interest" description="Disordered" evidence="1">
    <location>
        <begin position="985"/>
        <end position="1346"/>
    </location>
</feature>
<feature type="region of interest" description="Disordered" evidence="1">
    <location>
        <begin position="431"/>
        <end position="521"/>
    </location>
</feature>
<keyword evidence="4" id="KW-1185">Reference proteome</keyword>
<feature type="compositionally biased region" description="Basic residues" evidence="1">
    <location>
        <begin position="339"/>
        <end position="349"/>
    </location>
</feature>
<dbReference type="EMBL" id="RSCE01000001">
    <property type="protein sequence ID" value="RSH88241.1"/>
    <property type="molecule type" value="Genomic_DNA"/>
</dbReference>
<feature type="compositionally biased region" description="Low complexity" evidence="1">
    <location>
        <begin position="1231"/>
        <end position="1259"/>
    </location>
</feature>
<feature type="compositionally biased region" description="Pro residues" evidence="1">
    <location>
        <begin position="1"/>
        <end position="10"/>
    </location>
</feature>
<gene>
    <name evidence="3" type="ORF">EHS24_000773</name>
</gene>
<feature type="compositionally biased region" description="Low complexity" evidence="1">
    <location>
        <begin position="985"/>
        <end position="1001"/>
    </location>
</feature>
<feature type="compositionally biased region" description="Basic and acidic residues" evidence="1">
    <location>
        <begin position="1093"/>
        <end position="1122"/>
    </location>
</feature>
<feature type="domain" description="Ras-associating" evidence="2">
    <location>
        <begin position="1368"/>
        <end position="1440"/>
    </location>
</feature>
<feature type="compositionally biased region" description="Acidic residues" evidence="1">
    <location>
        <begin position="1059"/>
        <end position="1073"/>
    </location>
</feature>
<dbReference type="InterPro" id="IPR029071">
    <property type="entry name" value="Ubiquitin-like_domsf"/>
</dbReference>
<dbReference type="GeneID" id="39585316"/>
<dbReference type="InterPro" id="IPR000159">
    <property type="entry name" value="RA_dom"/>
</dbReference>
<feature type="region of interest" description="Disordered" evidence="1">
    <location>
        <begin position="206"/>
        <end position="378"/>
    </location>
</feature>
<feature type="compositionally biased region" description="Pro residues" evidence="1">
    <location>
        <begin position="579"/>
        <end position="590"/>
    </location>
</feature>
<feature type="compositionally biased region" description="Low complexity" evidence="1">
    <location>
        <begin position="1585"/>
        <end position="1598"/>
    </location>
</feature>
<feature type="region of interest" description="Disordered" evidence="1">
    <location>
        <begin position="1573"/>
        <end position="1667"/>
    </location>
</feature>
<feature type="compositionally biased region" description="Basic and acidic residues" evidence="1">
    <location>
        <begin position="1130"/>
        <end position="1144"/>
    </location>
</feature>
<name>A0A427YAQ8_9TREE</name>
<feature type="compositionally biased region" description="Pro residues" evidence="1">
    <location>
        <begin position="287"/>
        <end position="302"/>
    </location>
</feature>
<evidence type="ECO:0000259" key="2">
    <source>
        <dbReference type="Pfam" id="PF00788"/>
    </source>
</evidence>
<protein>
    <recommendedName>
        <fullName evidence="2">Ras-associating domain-containing protein</fullName>
    </recommendedName>
</protein>
<feature type="compositionally biased region" description="Polar residues" evidence="1">
    <location>
        <begin position="1620"/>
        <end position="1644"/>
    </location>
</feature>
<feature type="compositionally biased region" description="Polar residues" evidence="1">
    <location>
        <begin position="893"/>
        <end position="908"/>
    </location>
</feature>
<feature type="compositionally biased region" description="Low complexity" evidence="1">
    <location>
        <begin position="80"/>
        <end position="93"/>
    </location>
</feature>
<dbReference type="InterPro" id="IPR011993">
    <property type="entry name" value="PH-like_dom_sf"/>
</dbReference>
<dbReference type="OrthoDB" id="43122at2759"/>
<evidence type="ECO:0000256" key="1">
    <source>
        <dbReference type="SAM" id="MobiDB-lite"/>
    </source>
</evidence>
<dbReference type="Pfam" id="PF00788">
    <property type="entry name" value="RA"/>
    <property type="match status" value="1"/>
</dbReference>
<feature type="region of interest" description="Disordered" evidence="1">
    <location>
        <begin position="564"/>
        <end position="606"/>
    </location>
</feature>
<feature type="region of interest" description="Disordered" evidence="1">
    <location>
        <begin position="67"/>
        <end position="93"/>
    </location>
</feature>
<feature type="compositionally biased region" description="Pro residues" evidence="1">
    <location>
        <begin position="482"/>
        <end position="494"/>
    </location>
</feature>
<dbReference type="SUPFAM" id="SSF54236">
    <property type="entry name" value="Ubiquitin-like"/>
    <property type="match status" value="1"/>
</dbReference>